<comment type="caution">
    <text evidence="1">The sequence shown here is derived from an EMBL/GenBank/DDBJ whole genome shotgun (WGS) entry which is preliminary data.</text>
</comment>
<accession>A0AAD9Q192</accession>
<name>A0AAD9Q192_ACRCE</name>
<dbReference type="Proteomes" id="UP001249851">
    <property type="component" value="Unassembled WGS sequence"/>
</dbReference>
<evidence type="ECO:0000313" key="2">
    <source>
        <dbReference type="Proteomes" id="UP001249851"/>
    </source>
</evidence>
<reference evidence="1" key="2">
    <citation type="journal article" date="2023" name="Science">
        <title>Genomic signatures of disease resistance in endangered staghorn corals.</title>
        <authorList>
            <person name="Vollmer S.V."/>
            <person name="Selwyn J.D."/>
            <person name="Despard B.A."/>
            <person name="Roesel C.L."/>
        </authorList>
    </citation>
    <scope>NUCLEOTIDE SEQUENCE</scope>
    <source>
        <strain evidence="1">K2</strain>
    </source>
</reference>
<sequence length="77" mass="8783">MTTLRSQVVQACVEKSAKQSRKKKQQKYPLDSCRKMISILSVDKGPSLSVKNHSALESLVLLDRVRRSWKKVDTIIL</sequence>
<protein>
    <submittedName>
        <fullName evidence="1">Uncharacterized protein</fullName>
    </submittedName>
</protein>
<dbReference type="EMBL" id="JARQWQ010000082">
    <property type="protein sequence ID" value="KAK2552915.1"/>
    <property type="molecule type" value="Genomic_DNA"/>
</dbReference>
<keyword evidence="2" id="KW-1185">Reference proteome</keyword>
<organism evidence="1 2">
    <name type="scientific">Acropora cervicornis</name>
    <name type="common">Staghorn coral</name>
    <dbReference type="NCBI Taxonomy" id="6130"/>
    <lineage>
        <taxon>Eukaryota</taxon>
        <taxon>Metazoa</taxon>
        <taxon>Cnidaria</taxon>
        <taxon>Anthozoa</taxon>
        <taxon>Hexacorallia</taxon>
        <taxon>Scleractinia</taxon>
        <taxon>Astrocoeniina</taxon>
        <taxon>Acroporidae</taxon>
        <taxon>Acropora</taxon>
    </lineage>
</organism>
<reference evidence="1" key="1">
    <citation type="journal article" date="2023" name="G3 (Bethesda)">
        <title>Whole genome assembly and annotation of the endangered Caribbean coral Acropora cervicornis.</title>
        <authorList>
            <person name="Selwyn J.D."/>
            <person name="Vollmer S.V."/>
        </authorList>
    </citation>
    <scope>NUCLEOTIDE SEQUENCE</scope>
    <source>
        <strain evidence="1">K2</strain>
    </source>
</reference>
<dbReference type="AlphaFoldDB" id="A0AAD9Q192"/>
<proteinExistence type="predicted"/>
<gene>
    <name evidence="1" type="ORF">P5673_025867</name>
</gene>
<evidence type="ECO:0000313" key="1">
    <source>
        <dbReference type="EMBL" id="KAK2552915.1"/>
    </source>
</evidence>